<reference evidence="2" key="1">
    <citation type="journal article" date="2019" name="Int. J. Syst. Evol. Microbiol.">
        <title>The Global Catalogue of Microorganisms (GCM) 10K type strain sequencing project: providing services to taxonomists for standard genome sequencing and annotation.</title>
        <authorList>
            <consortium name="The Broad Institute Genomics Platform"/>
            <consortium name="The Broad Institute Genome Sequencing Center for Infectious Disease"/>
            <person name="Wu L."/>
            <person name="Ma J."/>
        </authorList>
    </citation>
    <scope>NUCLEOTIDE SEQUENCE [LARGE SCALE GENOMIC DNA]</scope>
    <source>
        <strain evidence="2">JCM 14304</strain>
    </source>
</reference>
<sequence length="83" mass="8785">MRAGAAARPVVLDRRLAGRAVLALAVRLVVQQARQELAVQPWADRLRAGQAQAAQAAQAAVARVRRVPAAGRVLVGRMLVDQG</sequence>
<evidence type="ECO:0000313" key="1">
    <source>
        <dbReference type="EMBL" id="GAA1576282.1"/>
    </source>
</evidence>
<comment type="caution">
    <text evidence="1">The sequence shown here is derived from an EMBL/GenBank/DDBJ whole genome shotgun (WGS) entry which is preliminary data.</text>
</comment>
<protein>
    <submittedName>
        <fullName evidence="1">Uncharacterized protein</fullName>
    </submittedName>
</protein>
<dbReference type="Proteomes" id="UP001500190">
    <property type="component" value="Unassembled WGS sequence"/>
</dbReference>
<evidence type="ECO:0000313" key="2">
    <source>
        <dbReference type="Proteomes" id="UP001500190"/>
    </source>
</evidence>
<keyword evidence="2" id="KW-1185">Reference proteome</keyword>
<gene>
    <name evidence="1" type="ORF">GCM10009742_19820</name>
</gene>
<proteinExistence type="predicted"/>
<name>A0ABP4PFZ1_9ACTN</name>
<accession>A0ABP4PFZ1</accession>
<organism evidence="1 2">
    <name type="scientific">Kribbella karoonensis</name>
    <dbReference type="NCBI Taxonomy" id="324851"/>
    <lineage>
        <taxon>Bacteria</taxon>
        <taxon>Bacillati</taxon>
        <taxon>Actinomycetota</taxon>
        <taxon>Actinomycetes</taxon>
        <taxon>Propionibacteriales</taxon>
        <taxon>Kribbellaceae</taxon>
        <taxon>Kribbella</taxon>
    </lineage>
</organism>
<dbReference type="RefSeq" id="WP_344189608.1">
    <property type="nucleotide sequence ID" value="NZ_BAAAND010000003.1"/>
</dbReference>
<dbReference type="EMBL" id="BAAAND010000003">
    <property type="protein sequence ID" value="GAA1576282.1"/>
    <property type="molecule type" value="Genomic_DNA"/>
</dbReference>